<dbReference type="Pfam" id="PF09802">
    <property type="entry name" value="Sec66"/>
    <property type="match status" value="1"/>
</dbReference>
<keyword evidence="1" id="KW-0812">Transmembrane</keyword>
<dbReference type="AlphaFoldDB" id="A0A2U9R3R0"/>
<dbReference type="RefSeq" id="XP_029321442.1">
    <property type="nucleotide sequence ID" value="XM_029465583.1"/>
</dbReference>
<sequence>MGSEETLTETIIETVTSTLADVTSAATATATATATAEDEFVPPVISISITTPLLYLGILVLTIIMFSVYHRRSKIQSLQKLSSDSLFFPTCDVETNQDLITPDSVPAVLYHDLKGIDAHEKMLKVALVNRAAESMRRIMKLKETEPSIMVLYTRGLIGDDSYKRYKIQAKLQDQEMMQVAQEAESFKQGWSRIIFANAQEVMMNLALRRRIAAIGERKETFDRLEVKGVEPILESIQKRVASFKAK</sequence>
<accession>A0A2U9R3R0</accession>
<dbReference type="GO" id="GO:0031204">
    <property type="term" value="P:post-translational protein targeting to membrane, translocation"/>
    <property type="evidence" value="ECO:0007669"/>
    <property type="project" value="InterPro"/>
</dbReference>
<evidence type="ECO:0000256" key="1">
    <source>
        <dbReference type="SAM" id="Phobius"/>
    </source>
</evidence>
<dbReference type="VEuPathDB" id="FungiDB:C5L36_0B11960"/>
<gene>
    <name evidence="2" type="ORF">C5L36_0B11960</name>
</gene>
<dbReference type="GO" id="GO:0031207">
    <property type="term" value="C:Sec62/Sec63 complex"/>
    <property type="evidence" value="ECO:0007669"/>
    <property type="project" value="InterPro"/>
</dbReference>
<protein>
    <recommendedName>
        <fullName evidence="4">Translocation protein SEC66</fullName>
    </recommendedName>
</protein>
<name>A0A2U9R3R0_PICKU</name>
<proteinExistence type="predicted"/>
<dbReference type="Proteomes" id="UP000249293">
    <property type="component" value="Chromosome 2"/>
</dbReference>
<dbReference type="EMBL" id="CP028774">
    <property type="protein sequence ID" value="AWU75965.1"/>
    <property type="molecule type" value="Genomic_DNA"/>
</dbReference>
<dbReference type="PANTHER" id="PTHR28229:SF1">
    <property type="entry name" value="TRANSLOCATION PROTEIN SEC66"/>
    <property type="match status" value="1"/>
</dbReference>
<evidence type="ECO:0008006" key="4">
    <source>
        <dbReference type="Google" id="ProtNLM"/>
    </source>
</evidence>
<reference evidence="2 3" key="1">
    <citation type="submission" date="2018-06" db="EMBL/GenBank/DDBJ databases">
        <title>Population genomics shows no distinction between pathogenic Candida krusei and environmental Pichia kudriavzevii: One species, four names.</title>
        <authorList>
            <person name="Douglass A.P."/>
            <person name="Offei B."/>
            <person name="Braun-Galleani S."/>
            <person name="Coughlan A.Y."/>
            <person name="Martos A."/>
            <person name="Ortiz-Merino R.A."/>
            <person name="Byrne K.P."/>
            <person name="Wolfe K.H."/>
        </authorList>
    </citation>
    <scope>NUCLEOTIDE SEQUENCE [LARGE SCALE GENOMIC DNA]</scope>
    <source>
        <strain evidence="2 3">CBS573</strain>
    </source>
</reference>
<dbReference type="OrthoDB" id="73168at2759"/>
<feature type="transmembrane region" description="Helical" evidence="1">
    <location>
        <begin position="44"/>
        <end position="69"/>
    </location>
</feature>
<organism evidence="2 3">
    <name type="scientific">Pichia kudriavzevii</name>
    <name type="common">Yeast</name>
    <name type="synonym">Issatchenkia orientalis</name>
    <dbReference type="NCBI Taxonomy" id="4909"/>
    <lineage>
        <taxon>Eukaryota</taxon>
        <taxon>Fungi</taxon>
        <taxon>Dikarya</taxon>
        <taxon>Ascomycota</taxon>
        <taxon>Saccharomycotina</taxon>
        <taxon>Pichiomycetes</taxon>
        <taxon>Pichiales</taxon>
        <taxon>Pichiaceae</taxon>
        <taxon>Pichia</taxon>
    </lineage>
</organism>
<dbReference type="STRING" id="4909.A0A2U9R3R0"/>
<keyword evidence="1" id="KW-0472">Membrane</keyword>
<keyword evidence="3" id="KW-1185">Reference proteome</keyword>
<dbReference type="InterPro" id="IPR018624">
    <property type="entry name" value="Sec66"/>
</dbReference>
<dbReference type="KEGG" id="pkz:C5L36_0B11960"/>
<keyword evidence="1" id="KW-1133">Transmembrane helix</keyword>
<dbReference type="GeneID" id="40383730"/>
<dbReference type="PANTHER" id="PTHR28229">
    <property type="entry name" value="TRANSLOCATION PROTEIN SEC66"/>
    <property type="match status" value="1"/>
</dbReference>
<evidence type="ECO:0000313" key="2">
    <source>
        <dbReference type="EMBL" id="AWU75965.1"/>
    </source>
</evidence>
<evidence type="ECO:0000313" key="3">
    <source>
        <dbReference type="Proteomes" id="UP000249293"/>
    </source>
</evidence>